<keyword evidence="2" id="KW-1185">Reference proteome</keyword>
<dbReference type="EMBL" id="VHQG01000001">
    <property type="protein sequence ID" value="TPW77988.1"/>
    <property type="molecule type" value="Genomic_DNA"/>
</dbReference>
<evidence type="ECO:0000313" key="2">
    <source>
        <dbReference type="Proteomes" id="UP000316252"/>
    </source>
</evidence>
<dbReference type="Proteomes" id="UP000316252">
    <property type="component" value="Unassembled WGS sequence"/>
</dbReference>
<evidence type="ECO:0000313" key="1">
    <source>
        <dbReference type="EMBL" id="TPW77988.1"/>
    </source>
</evidence>
<organism evidence="1 2">
    <name type="scientific">Schumannella soli</name>
    <dbReference type="NCBI Taxonomy" id="2590779"/>
    <lineage>
        <taxon>Bacteria</taxon>
        <taxon>Bacillati</taxon>
        <taxon>Actinomycetota</taxon>
        <taxon>Actinomycetes</taxon>
        <taxon>Micrococcales</taxon>
        <taxon>Microbacteriaceae</taxon>
        <taxon>Schumannella</taxon>
    </lineage>
</organism>
<reference evidence="1 2" key="1">
    <citation type="submission" date="2019-06" db="EMBL/GenBank/DDBJ databases">
        <authorList>
            <person name="Li F."/>
        </authorList>
    </citation>
    <scope>NUCLEOTIDE SEQUENCE [LARGE SCALE GENOMIC DNA]</scope>
    <source>
        <strain evidence="1 2">10F1D-1</strain>
    </source>
</reference>
<accession>A0A506YA19</accession>
<proteinExistence type="predicted"/>
<protein>
    <submittedName>
        <fullName evidence="1">Uncharacterized protein</fullName>
    </submittedName>
</protein>
<gene>
    <name evidence="1" type="ORF">FJ657_04975</name>
</gene>
<sequence>MEIEPTPPDSEMPATLTDVEAFTTALHMVQIYGDVEDWASTDIRRIYDFLRSGDARWDAWQAAVAAAIADPSPTVEDSVLRHCGELQTRSAFEEAVRRSELPDELTLEAAFAATLVLVADFGEDHGWGDEADLVLFHEYLRSDPARWSDWKCAVARTARYPQAATNAPSS</sequence>
<name>A0A506YA19_9MICO</name>
<comment type="caution">
    <text evidence="1">The sequence shown here is derived from an EMBL/GenBank/DDBJ whole genome shotgun (WGS) entry which is preliminary data.</text>
</comment>
<dbReference type="AlphaFoldDB" id="A0A506YA19"/>
<dbReference type="RefSeq" id="WP_141162513.1">
    <property type="nucleotide sequence ID" value="NZ_VHQG01000001.1"/>
</dbReference>
<dbReference type="OrthoDB" id="4350944at2"/>